<keyword evidence="20" id="KW-1185">Reference proteome</keyword>
<dbReference type="PROSITE" id="PS52012">
    <property type="entry name" value="CFEM"/>
    <property type="match status" value="1"/>
</dbReference>
<keyword evidence="11" id="KW-0472">Membrane</keyword>
<dbReference type="GO" id="GO:0098552">
    <property type="term" value="C:side of membrane"/>
    <property type="evidence" value="ECO:0007669"/>
    <property type="project" value="UniProtKB-KW"/>
</dbReference>
<accession>A0AA39XAW8</accession>
<dbReference type="EMBL" id="JAULSR010000002">
    <property type="protein sequence ID" value="KAK0630311.1"/>
    <property type="molecule type" value="Genomic_DNA"/>
</dbReference>
<feature type="binding site" description="axial binding residue" evidence="15">
    <location>
        <position position="76"/>
    </location>
    <ligand>
        <name>heme</name>
        <dbReference type="ChEBI" id="CHEBI:30413"/>
    </ligand>
    <ligandPart>
        <name>Fe</name>
        <dbReference type="ChEBI" id="CHEBI:18248"/>
    </ligandPart>
</feature>
<keyword evidence="13" id="KW-0325">Glycoprotein</keyword>
<dbReference type="Proteomes" id="UP001174934">
    <property type="component" value="Unassembled WGS sequence"/>
</dbReference>
<evidence type="ECO:0000256" key="6">
    <source>
        <dbReference type="ARBA" id="ARBA00022617"/>
    </source>
</evidence>
<keyword evidence="12 15" id="KW-1015">Disulfide bond</keyword>
<gene>
    <name evidence="19" type="ORF">B0T17DRAFT_218431</name>
</gene>
<keyword evidence="8 15" id="KW-0479">Metal-binding</keyword>
<comment type="caution">
    <text evidence="15">Lacks conserved residue(s) required for the propagation of feature annotation.</text>
</comment>
<reference evidence="19" key="1">
    <citation type="submission" date="2023-06" db="EMBL/GenBank/DDBJ databases">
        <title>Genome-scale phylogeny and comparative genomics of the fungal order Sordariales.</title>
        <authorList>
            <consortium name="Lawrence Berkeley National Laboratory"/>
            <person name="Hensen N."/>
            <person name="Bonometti L."/>
            <person name="Westerberg I."/>
            <person name="Brannstrom I.O."/>
            <person name="Guillou S."/>
            <person name="Cros-Aarteil S."/>
            <person name="Calhoun S."/>
            <person name="Haridas S."/>
            <person name="Kuo A."/>
            <person name="Mondo S."/>
            <person name="Pangilinan J."/>
            <person name="Riley R."/>
            <person name="LaButti K."/>
            <person name="Andreopoulos B."/>
            <person name="Lipzen A."/>
            <person name="Chen C."/>
            <person name="Yanf M."/>
            <person name="Daum C."/>
            <person name="Ng V."/>
            <person name="Clum A."/>
            <person name="Steindorff A."/>
            <person name="Ohm R."/>
            <person name="Martin F."/>
            <person name="Silar P."/>
            <person name="Natvig D."/>
            <person name="Lalanne C."/>
            <person name="Gautier V."/>
            <person name="Ament-velasquez S.L."/>
            <person name="Kruys A."/>
            <person name="Hutchinson M.I."/>
            <person name="Powell A.J."/>
            <person name="Barry K."/>
            <person name="Miller A.N."/>
            <person name="Grigoriev I.V."/>
            <person name="Debuchy R."/>
            <person name="Gladieux P."/>
            <person name="Thoren M.H."/>
            <person name="Johannesson H."/>
        </authorList>
    </citation>
    <scope>NUCLEOTIDE SEQUENCE</scope>
    <source>
        <strain evidence="19">SMH3391-2</strain>
    </source>
</reference>
<evidence type="ECO:0000256" key="13">
    <source>
        <dbReference type="ARBA" id="ARBA00023180"/>
    </source>
</evidence>
<proteinExistence type="inferred from homology"/>
<evidence type="ECO:0000256" key="12">
    <source>
        <dbReference type="ARBA" id="ARBA00023157"/>
    </source>
</evidence>
<dbReference type="PANTHER" id="PTHR37928">
    <property type="entry name" value="CFEM DOMAIN PROTEIN (AFU_ORTHOLOGUE AFUA_6G14090)"/>
    <property type="match status" value="1"/>
</dbReference>
<keyword evidence="5" id="KW-0964">Secreted</keyword>
<name>A0AA39XAW8_9PEZI</name>
<dbReference type="Pfam" id="PF05730">
    <property type="entry name" value="CFEM"/>
    <property type="match status" value="1"/>
</dbReference>
<feature type="compositionally biased region" description="Low complexity" evidence="16">
    <location>
        <begin position="219"/>
        <end position="252"/>
    </location>
</feature>
<evidence type="ECO:0000256" key="11">
    <source>
        <dbReference type="ARBA" id="ARBA00023136"/>
    </source>
</evidence>
<evidence type="ECO:0000256" key="1">
    <source>
        <dbReference type="ARBA" id="ARBA00004609"/>
    </source>
</evidence>
<evidence type="ECO:0000259" key="18">
    <source>
        <dbReference type="PROSITE" id="PS52012"/>
    </source>
</evidence>
<dbReference type="InterPro" id="IPR008427">
    <property type="entry name" value="Extracellular_membr_CFEM_dom"/>
</dbReference>
<comment type="caution">
    <text evidence="19">The sequence shown here is derived from an EMBL/GenBank/DDBJ whole genome shotgun (WGS) entry which is preliminary data.</text>
</comment>
<feature type="region of interest" description="Disordered" evidence="16">
    <location>
        <begin position="219"/>
        <end position="257"/>
    </location>
</feature>
<evidence type="ECO:0000256" key="8">
    <source>
        <dbReference type="ARBA" id="ARBA00022723"/>
    </source>
</evidence>
<evidence type="ECO:0000256" key="16">
    <source>
        <dbReference type="SAM" id="MobiDB-lite"/>
    </source>
</evidence>
<sequence>MKRFVFAAALAGPAIVAQVTNNLPPCGVSSALPSIISWNIHTSEETDIIQRKQICINNMIGQAAELGCQPVNGQPDAACLCGKPNFGYGIRDCSIQACAPSERSAVVDYGLAYCGNAAKAAAPKDGSQTTVPTPAAVSALVTQGVISAAKETGPETLIINSAVTASVDIVSTYTSGDSTITTTIPASVALIASGATLIASGVITSNATVRGLAANTTTTVTSTNPASDRTTTAESTTTSTRSTSSRASTSTSQGGGVPVMTMPVSNLVGLQMAVAAAAIFVV</sequence>
<keyword evidence="9 17" id="KW-0732">Signal</keyword>
<dbReference type="GO" id="GO:0005576">
    <property type="term" value="C:extracellular region"/>
    <property type="evidence" value="ECO:0007669"/>
    <property type="project" value="UniProtKB-SubCell"/>
</dbReference>
<comment type="subcellular location">
    <subcellularLocation>
        <location evidence="1">Cell membrane</location>
        <topology evidence="1">Lipid-anchor</topology>
        <topology evidence="1">GPI-anchor</topology>
    </subcellularLocation>
    <subcellularLocation>
        <location evidence="2">Secreted</location>
    </subcellularLocation>
</comment>
<feature type="signal peptide" evidence="17">
    <location>
        <begin position="1"/>
        <end position="17"/>
    </location>
</feature>
<dbReference type="AlphaFoldDB" id="A0AA39XAW8"/>
<dbReference type="SMART" id="SM00747">
    <property type="entry name" value="CFEM"/>
    <property type="match status" value="1"/>
</dbReference>
<evidence type="ECO:0000256" key="9">
    <source>
        <dbReference type="ARBA" id="ARBA00022729"/>
    </source>
</evidence>
<feature type="chain" id="PRO_5041266750" description="CFEM domain-containing protein" evidence="17">
    <location>
        <begin position="18"/>
        <end position="282"/>
    </location>
</feature>
<evidence type="ECO:0000256" key="3">
    <source>
        <dbReference type="ARBA" id="ARBA00010031"/>
    </source>
</evidence>
<evidence type="ECO:0000256" key="2">
    <source>
        <dbReference type="ARBA" id="ARBA00004613"/>
    </source>
</evidence>
<evidence type="ECO:0000256" key="15">
    <source>
        <dbReference type="PROSITE-ProRule" id="PRU01356"/>
    </source>
</evidence>
<comment type="similarity">
    <text evidence="3">Belongs to the RBT5 family.</text>
</comment>
<keyword evidence="6 15" id="KW-0349">Heme</keyword>
<dbReference type="InterPro" id="IPR051735">
    <property type="entry name" value="CFEM_domain"/>
</dbReference>
<dbReference type="GO" id="GO:0005886">
    <property type="term" value="C:plasma membrane"/>
    <property type="evidence" value="ECO:0007669"/>
    <property type="project" value="UniProtKB-SubCell"/>
</dbReference>
<evidence type="ECO:0000313" key="19">
    <source>
        <dbReference type="EMBL" id="KAK0630311.1"/>
    </source>
</evidence>
<evidence type="ECO:0000256" key="14">
    <source>
        <dbReference type="ARBA" id="ARBA00023288"/>
    </source>
</evidence>
<organism evidence="19 20">
    <name type="scientific">Bombardia bombarda</name>
    <dbReference type="NCBI Taxonomy" id="252184"/>
    <lineage>
        <taxon>Eukaryota</taxon>
        <taxon>Fungi</taxon>
        <taxon>Dikarya</taxon>
        <taxon>Ascomycota</taxon>
        <taxon>Pezizomycotina</taxon>
        <taxon>Sordariomycetes</taxon>
        <taxon>Sordariomycetidae</taxon>
        <taxon>Sordariales</taxon>
        <taxon>Lasiosphaeriaceae</taxon>
        <taxon>Bombardia</taxon>
    </lineage>
</organism>
<evidence type="ECO:0000256" key="4">
    <source>
        <dbReference type="ARBA" id="ARBA00022475"/>
    </source>
</evidence>
<keyword evidence="14" id="KW-0449">Lipoprotein</keyword>
<evidence type="ECO:0000256" key="17">
    <source>
        <dbReference type="SAM" id="SignalP"/>
    </source>
</evidence>
<keyword evidence="4" id="KW-1003">Cell membrane</keyword>
<dbReference type="GO" id="GO:0046872">
    <property type="term" value="F:metal ion binding"/>
    <property type="evidence" value="ECO:0007669"/>
    <property type="project" value="UniProtKB-UniRule"/>
</dbReference>
<evidence type="ECO:0000256" key="7">
    <source>
        <dbReference type="ARBA" id="ARBA00022622"/>
    </source>
</evidence>
<keyword evidence="10 15" id="KW-0408">Iron</keyword>
<feature type="domain" description="CFEM" evidence="18">
    <location>
        <begin position="24"/>
        <end position="142"/>
    </location>
</feature>
<protein>
    <recommendedName>
        <fullName evidence="18">CFEM domain-containing protein</fullName>
    </recommendedName>
</protein>
<evidence type="ECO:0000256" key="10">
    <source>
        <dbReference type="ARBA" id="ARBA00023004"/>
    </source>
</evidence>
<dbReference type="PANTHER" id="PTHR37928:SF1">
    <property type="entry name" value="CFEM DOMAIN PROTEIN (AFU_ORTHOLOGUE AFUA_6G14090)"/>
    <property type="match status" value="1"/>
</dbReference>
<evidence type="ECO:0000256" key="5">
    <source>
        <dbReference type="ARBA" id="ARBA00022525"/>
    </source>
</evidence>
<keyword evidence="7" id="KW-0336">GPI-anchor</keyword>
<feature type="disulfide bond" evidence="15">
    <location>
        <begin position="81"/>
        <end position="114"/>
    </location>
</feature>
<evidence type="ECO:0000313" key="20">
    <source>
        <dbReference type="Proteomes" id="UP001174934"/>
    </source>
</evidence>